<dbReference type="SUPFAM" id="SSF53067">
    <property type="entry name" value="Actin-like ATPase domain"/>
    <property type="match status" value="1"/>
</dbReference>
<evidence type="ECO:0000313" key="3">
    <source>
        <dbReference type="Proteomes" id="UP000701698"/>
    </source>
</evidence>
<dbReference type="InterPro" id="IPR043129">
    <property type="entry name" value="ATPase_NBD"/>
</dbReference>
<dbReference type="AlphaFoldDB" id="A0A955LH14"/>
<dbReference type="Pfam" id="PF00814">
    <property type="entry name" value="TsaD"/>
    <property type="match status" value="1"/>
</dbReference>
<name>A0A955LH14_UNCKA</name>
<evidence type="ECO:0000313" key="2">
    <source>
        <dbReference type="EMBL" id="MCA9390346.1"/>
    </source>
</evidence>
<evidence type="ECO:0000259" key="1">
    <source>
        <dbReference type="Pfam" id="PF00814"/>
    </source>
</evidence>
<accession>A0A955LH14</accession>
<sequence>MIIDINITHQDNGIISLIDHDGQEKAQKMIGNLKTISGGIIQVLDELLDENDCMRESVTEIRVNPGPGSFTSIRTGVAVANALAYAFDVPINGQKGIFVEPRYDRSPNISKNKTLVSEIDPN</sequence>
<dbReference type="InterPro" id="IPR000905">
    <property type="entry name" value="Gcp-like_dom"/>
</dbReference>
<organism evidence="2 3">
    <name type="scientific">candidate division WWE3 bacterium</name>
    <dbReference type="NCBI Taxonomy" id="2053526"/>
    <lineage>
        <taxon>Bacteria</taxon>
        <taxon>Katanobacteria</taxon>
    </lineage>
</organism>
<proteinExistence type="predicted"/>
<gene>
    <name evidence="2" type="ORF">KC571_02975</name>
</gene>
<reference evidence="2" key="1">
    <citation type="submission" date="2020-04" db="EMBL/GenBank/DDBJ databases">
        <authorList>
            <person name="Zhang T."/>
        </authorList>
    </citation>
    <scope>NUCLEOTIDE SEQUENCE</scope>
    <source>
        <strain evidence="2">HKST-UBA01</strain>
    </source>
</reference>
<feature type="domain" description="Gcp-like" evidence="1">
    <location>
        <begin position="40"/>
        <end position="91"/>
    </location>
</feature>
<reference evidence="2" key="2">
    <citation type="journal article" date="2021" name="Microbiome">
        <title>Successional dynamics and alternative stable states in a saline activated sludge microbial community over 9 years.</title>
        <authorList>
            <person name="Wang Y."/>
            <person name="Ye J."/>
            <person name="Ju F."/>
            <person name="Liu L."/>
            <person name="Boyd J.A."/>
            <person name="Deng Y."/>
            <person name="Parks D.H."/>
            <person name="Jiang X."/>
            <person name="Yin X."/>
            <person name="Woodcroft B.J."/>
            <person name="Tyson G.W."/>
            <person name="Hugenholtz P."/>
            <person name="Polz M.F."/>
            <person name="Zhang T."/>
        </authorList>
    </citation>
    <scope>NUCLEOTIDE SEQUENCE</scope>
    <source>
        <strain evidence="2">HKST-UBA01</strain>
    </source>
</reference>
<dbReference type="Gene3D" id="3.30.420.40">
    <property type="match status" value="1"/>
</dbReference>
<dbReference type="EMBL" id="JAGQKX010000073">
    <property type="protein sequence ID" value="MCA9390346.1"/>
    <property type="molecule type" value="Genomic_DNA"/>
</dbReference>
<protein>
    <recommendedName>
        <fullName evidence="1">Gcp-like domain-containing protein</fullName>
    </recommendedName>
</protein>
<dbReference type="Proteomes" id="UP000701698">
    <property type="component" value="Unassembled WGS sequence"/>
</dbReference>
<comment type="caution">
    <text evidence="2">The sequence shown here is derived from an EMBL/GenBank/DDBJ whole genome shotgun (WGS) entry which is preliminary data.</text>
</comment>